<feature type="signal peptide" evidence="2">
    <location>
        <begin position="1"/>
        <end position="24"/>
    </location>
</feature>
<protein>
    <submittedName>
        <fullName evidence="5">Heparinase II/III-like protein</fullName>
    </submittedName>
</protein>
<organism evidence="5 6">
    <name type="scientific">Marinoscillum furvescens DSM 4134</name>
    <dbReference type="NCBI Taxonomy" id="1122208"/>
    <lineage>
        <taxon>Bacteria</taxon>
        <taxon>Pseudomonadati</taxon>
        <taxon>Bacteroidota</taxon>
        <taxon>Cytophagia</taxon>
        <taxon>Cytophagales</taxon>
        <taxon>Reichenbachiellaceae</taxon>
        <taxon>Marinoscillum</taxon>
    </lineage>
</organism>
<dbReference type="SUPFAM" id="SSF48230">
    <property type="entry name" value="Chondroitin AC/alginate lyase"/>
    <property type="match status" value="1"/>
</dbReference>
<proteinExistence type="predicted"/>
<evidence type="ECO:0000256" key="2">
    <source>
        <dbReference type="SAM" id="SignalP"/>
    </source>
</evidence>
<evidence type="ECO:0000259" key="4">
    <source>
        <dbReference type="Pfam" id="PF26377"/>
    </source>
</evidence>
<dbReference type="RefSeq" id="WP_170148089.1">
    <property type="nucleotide sequence ID" value="NZ_QREG01000020.1"/>
</dbReference>
<evidence type="ECO:0000259" key="3">
    <source>
        <dbReference type="Pfam" id="PF07940"/>
    </source>
</evidence>
<comment type="subcellular location">
    <subcellularLocation>
        <location evidence="1">Cell envelope</location>
    </subcellularLocation>
</comment>
<name>A0A3D9KZJ9_MARFU</name>
<dbReference type="Pfam" id="PF07940">
    <property type="entry name" value="Hepar_II_III_C"/>
    <property type="match status" value="1"/>
</dbReference>
<dbReference type="EMBL" id="QREG01000020">
    <property type="protein sequence ID" value="RED94632.1"/>
    <property type="molecule type" value="Genomic_DNA"/>
</dbReference>
<dbReference type="GO" id="GO:0016829">
    <property type="term" value="F:lyase activity"/>
    <property type="evidence" value="ECO:0007669"/>
    <property type="project" value="InterPro"/>
</dbReference>
<keyword evidence="2" id="KW-0732">Signal</keyword>
<dbReference type="Gene3D" id="2.70.98.70">
    <property type="match status" value="1"/>
</dbReference>
<evidence type="ECO:0000313" key="6">
    <source>
        <dbReference type="Proteomes" id="UP000256779"/>
    </source>
</evidence>
<dbReference type="InterPro" id="IPR008929">
    <property type="entry name" value="Chondroitin_lyas"/>
</dbReference>
<comment type="caution">
    <text evidence="5">The sequence shown here is derived from an EMBL/GenBank/DDBJ whole genome shotgun (WGS) entry which is preliminary data.</text>
</comment>
<accession>A0A3D9KZJ9</accession>
<dbReference type="GO" id="GO:0030313">
    <property type="term" value="C:cell envelope"/>
    <property type="evidence" value="ECO:0007669"/>
    <property type="project" value="UniProtKB-SubCell"/>
</dbReference>
<dbReference type="Gene3D" id="1.50.10.100">
    <property type="entry name" value="Chondroitin AC/alginate lyase"/>
    <property type="match status" value="1"/>
</dbReference>
<evidence type="ECO:0000313" key="5">
    <source>
        <dbReference type="EMBL" id="RED94632.1"/>
    </source>
</evidence>
<reference evidence="5 6" key="1">
    <citation type="submission" date="2018-07" db="EMBL/GenBank/DDBJ databases">
        <title>Genomic Encyclopedia of Type Strains, Phase IV (KMG-IV): sequencing the most valuable type-strain genomes for metagenomic binning, comparative biology and taxonomic classification.</title>
        <authorList>
            <person name="Goeker M."/>
        </authorList>
    </citation>
    <scope>NUCLEOTIDE SEQUENCE [LARGE SCALE GENOMIC DNA]</scope>
    <source>
        <strain evidence="5 6">DSM 4134</strain>
    </source>
</reference>
<feature type="domain" description="Heparinase II/III-like C-terminal" evidence="3">
    <location>
        <begin position="477"/>
        <end position="575"/>
    </location>
</feature>
<gene>
    <name evidence="5" type="ORF">C7460_12027</name>
</gene>
<dbReference type="InterPro" id="IPR058849">
    <property type="entry name" value="Ulvan_lyase_2nd"/>
</dbReference>
<feature type="chain" id="PRO_5017590682" evidence="2">
    <location>
        <begin position="25"/>
        <end position="933"/>
    </location>
</feature>
<dbReference type="Proteomes" id="UP000256779">
    <property type="component" value="Unassembled WGS sequence"/>
</dbReference>
<keyword evidence="6" id="KW-1185">Reference proteome</keyword>
<evidence type="ECO:0000256" key="1">
    <source>
        <dbReference type="ARBA" id="ARBA00004196"/>
    </source>
</evidence>
<dbReference type="Pfam" id="PF26377">
    <property type="entry name" value="Ulvan_lyase_2nd"/>
    <property type="match status" value="1"/>
</dbReference>
<sequence>MSAIKLIKVTVSVSLLLWAFFAYAQTDASGDPENHPRIYTGGVTAKDYSRSLKNVSWKAEIIAKKQERIDAYIARCQDDPNWLVSRLQMNWKTKHDKVYLRGGDFSHSAGEAPVPTVRFSGTRDWATAYSRPPLEDVQPYVDDERGMYLQHRETGQMEWIHPSKSGYIIEGINRHIMAIVEDAAFLYWYTGKKKYAEFAMPVYDTYMKGMYYRDAPVDLDSTKQQWVSGLATFEVIHEKIVISLSLIHDFMYHYLKDNGHDLDLSAAVFQKWGDQIIKNGIPDNNWNFFQARFLTFIALTLDSNQYYDNGKGQEYYLKHTFEVSTDRQIALKEAILNYDQQTGIWAESASYSMHVTETLLKILTLLDQATHANELQNFPIVEKATLASFQYLFPNGDIVAFGDSRHQPLPDNTFEYLIANYRKYGFSEKEKTITALYKSLSAPEQRGKGLFELFFYVDELMETAPQATGELIARVTSPTFYAPNVSWFVQRMGTGDEALMVSTAGAKGNHAHANGVSIELFANGQVLMPDMSKGPSYWHEDHRQYYARYPAHNTVVVDGISDSRAMRVNQPFTLDHHFPASGERSVFDQITFSKVSFVEPASQANQQRLTAIVNTPIGNGYVLDIFRSERPGAQSEHHDYFLHGLGQSLQLYQGNRQIVMSESGELSREGFLPAYAYFSNEKSTAADASVQALFTLQGNEAPDSHLKVWINGQQNRDYFSVLGPKSNALNKTKAPKAMIGQQIPALVIRQQAEAWSKPFVTVFNPYFEGENQVIADVTFTQAKSNLTAQMLEVKHDNQNTVDQIVATTGPNDMVKEEDFYQKGLLSITRETEEELDFIFAAGIAQYARDGWELLSIRKPVTLSIARVAEGYEIQNDEAVRIGVPLDQNPGVMEVYADGKLVATRQGMRNRNNPNRIDYLLEKPFQKVIIRKSN</sequence>
<dbReference type="InterPro" id="IPR012480">
    <property type="entry name" value="Hepar_II_III_C"/>
</dbReference>
<feature type="domain" description="Endo-acting ulvan lyase 2nd" evidence="4">
    <location>
        <begin position="342"/>
        <end position="439"/>
    </location>
</feature>
<dbReference type="AlphaFoldDB" id="A0A3D9KZJ9"/>